<evidence type="ECO:0000256" key="4">
    <source>
        <dbReference type="ARBA" id="ARBA00022679"/>
    </source>
</evidence>
<keyword evidence="5" id="KW-0547">Nucleotide-binding</keyword>
<name>A0A381TB09_9ZZZZ</name>
<dbReference type="EMBL" id="UINC01004246">
    <property type="protein sequence ID" value="SVA12929.1"/>
    <property type="molecule type" value="Genomic_DNA"/>
</dbReference>
<keyword evidence="4" id="KW-0808">Transferase</keyword>
<keyword evidence="6" id="KW-0418">Kinase</keyword>
<sequence>LISKLSAVPQITAILGNDTTNWNVRELSGGNLNLVHAIDAAAGSVCVKQSLPYFRALGEDSPMPLDRIVFEHRAIREHARHMPNMLPQILYFDADLFLMVMEYLDGYTELRKLLMASKTCSSLGEQLGDYLARTMFLTSDLALSPSERRLQAASMAGNWGMFKWMEELCYTDPYTHRPRNSWNSPYLDDIASEFRRDGPLKRAVARLKEKYMADPAVLVHGDLHTDSILVGENSIRVIDMEHSFYGPFGYDFGHLLGHLFLNYFSQNKDATTFKKQTPYQAWLVDVIQNLWQHFVTEFTLLWNTSRTGGSYPVELFEGCGDLKSSTLALKTLVQRTLHNAAGFTGIEMNRRILGWGAVPDFENIEDAYCRSITERRCLNFGRYLILNANRFQDI</sequence>
<evidence type="ECO:0000256" key="5">
    <source>
        <dbReference type="ARBA" id="ARBA00022741"/>
    </source>
</evidence>
<gene>
    <name evidence="9" type="ORF">METZ01_LOCUS65783</name>
</gene>
<dbReference type="InterPro" id="IPR009212">
    <property type="entry name" value="Methylthioribose_kinase"/>
</dbReference>
<comment type="subunit">
    <text evidence="2">Homodimer.</text>
</comment>
<comment type="similarity">
    <text evidence="1">Belongs to the methylthioribose kinase family.</text>
</comment>
<dbReference type="NCBIfam" id="TIGR01767">
    <property type="entry name" value="MTRK"/>
    <property type="match status" value="1"/>
</dbReference>
<dbReference type="InterPro" id="IPR002575">
    <property type="entry name" value="Aminoglycoside_PTrfase"/>
</dbReference>
<dbReference type="SUPFAM" id="SSF56112">
    <property type="entry name" value="Protein kinase-like (PK-like)"/>
    <property type="match status" value="1"/>
</dbReference>
<evidence type="ECO:0000259" key="8">
    <source>
        <dbReference type="Pfam" id="PF01636"/>
    </source>
</evidence>
<keyword evidence="7" id="KW-0067">ATP-binding</keyword>
<dbReference type="GO" id="GO:0009086">
    <property type="term" value="P:methionine biosynthetic process"/>
    <property type="evidence" value="ECO:0007669"/>
    <property type="project" value="InterPro"/>
</dbReference>
<dbReference type="Gene3D" id="3.90.1200.10">
    <property type="match status" value="1"/>
</dbReference>
<proteinExistence type="inferred from homology"/>
<dbReference type="Pfam" id="PF01636">
    <property type="entry name" value="APH"/>
    <property type="match status" value="1"/>
</dbReference>
<dbReference type="PANTHER" id="PTHR34273">
    <property type="entry name" value="METHYLTHIORIBOSE KINASE"/>
    <property type="match status" value="1"/>
</dbReference>
<evidence type="ECO:0000256" key="6">
    <source>
        <dbReference type="ARBA" id="ARBA00022777"/>
    </source>
</evidence>
<dbReference type="GO" id="GO:0005524">
    <property type="term" value="F:ATP binding"/>
    <property type="evidence" value="ECO:0007669"/>
    <property type="project" value="UniProtKB-KW"/>
</dbReference>
<dbReference type="AlphaFoldDB" id="A0A381TB09"/>
<feature type="non-terminal residue" evidence="9">
    <location>
        <position position="1"/>
    </location>
</feature>
<dbReference type="GO" id="GO:0046522">
    <property type="term" value="F:S-methyl-5-thioribose kinase activity"/>
    <property type="evidence" value="ECO:0007669"/>
    <property type="project" value="UniProtKB-EC"/>
</dbReference>
<dbReference type="InterPro" id="IPR011009">
    <property type="entry name" value="Kinase-like_dom_sf"/>
</dbReference>
<organism evidence="9">
    <name type="scientific">marine metagenome</name>
    <dbReference type="NCBI Taxonomy" id="408172"/>
    <lineage>
        <taxon>unclassified sequences</taxon>
        <taxon>metagenomes</taxon>
        <taxon>ecological metagenomes</taxon>
    </lineage>
</organism>
<feature type="domain" description="Aminoglycoside phosphotransferase" evidence="8">
    <location>
        <begin position="24"/>
        <end position="265"/>
    </location>
</feature>
<evidence type="ECO:0000256" key="1">
    <source>
        <dbReference type="ARBA" id="ARBA00010165"/>
    </source>
</evidence>
<dbReference type="Gene3D" id="3.30.200.20">
    <property type="entry name" value="Phosphorylase Kinase, domain 1"/>
    <property type="match status" value="1"/>
</dbReference>
<protein>
    <recommendedName>
        <fullName evidence="3">S-methyl-5-thioribose kinase</fullName>
        <ecNumber evidence="3">2.7.1.100</ecNumber>
    </recommendedName>
</protein>
<accession>A0A381TB09</accession>
<evidence type="ECO:0000256" key="3">
    <source>
        <dbReference type="ARBA" id="ARBA00012128"/>
    </source>
</evidence>
<reference evidence="9" key="1">
    <citation type="submission" date="2018-05" db="EMBL/GenBank/DDBJ databases">
        <authorList>
            <person name="Lanie J.A."/>
            <person name="Ng W.-L."/>
            <person name="Kazmierczak K.M."/>
            <person name="Andrzejewski T.M."/>
            <person name="Davidsen T.M."/>
            <person name="Wayne K.J."/>
            <person name="Tettelin H."/>
            <person name="Glass J.I."/>
            <person name="Rusch D."/>
            <person name="Podicherti R."/>
            <person name="Tsui H.-C.T."/>
            <person name="Winkler M.E."/>
        </authorList>
    </citation>
    <scope>NUCLEOTIDE SEQUENCE</scope>
</reference>
<evidence type="ECO:0000313" key="9">
    <source>
        <dbReference type="EMBL" id="SVA12929.1"/>
    </source>
</evidence>
<dbReference type="PANTHER" id="PTHR34273:SF2">
    <property type="entry name" value="METHYLTHIORIBOSE KINASE"/>
    <property type="match status" value="1"/>
</dbReference>
<dbReference type="PIRSF" id="PIRSF031134">
    <property type="entry name" value="MTRK"/>
    <property type="match status" value="1"/>
</dbReference>
<evidence type="ECO:0000256" key="2">
    <source>
        <dbReference type="ARBA" id="ARBA00011738"/>
    </source>
</evidence>
<feature type="non-terminal residue" evidence="9">
    <location>
        <position position="394"/>
    </location>
</feature>
<evidence type="ECO:0000256" key="7">
    <source>
        <dbReference type="ARBA" id="ARBA00022840"/>
    </source>
</evidence>
<dbReference type="EC" id="2.7.1.100" evidence="3"/>